<protein>
    <submittedName>
        <fullName evidence="2">Uncharacterized protein</fullName>
    </submittedName>
</protein>
<evidence type="ECO:0000313" key="2">
    <source>
        <dbReference type="EMBL" id="MBB3168018.1"/>
    </source>
</evidence>
<reference evidence="2 3" key="1">
    <citation type="submission" date="2020-08" db="EMBL/GenBank/DDBJ databases">
        <title>Genomic Encyclopedia of Type Strains, Phase III (KMG-III): the genomes of soil and plant-associated and newly described type strains.</title>
        <authorList>
            <person name="Whitman W."/>
        </authorList>
    </citation>
    <scope>NUCLEOTIDE SEQUENCE [LARGE SCALE GENOMIC DNA]</scope>
    <source>
        <strain evidence="2 3">CECT 8571</strain>
    </source>
</reference>
<sequence length="200" mass="21565">MQRAHGCAGTATRPLLRTNKKPRSSERGFLFVWRRGGGLAALRLLIFALRTTARTGFSSYFTSTPYKKPPPFRAGVMWRAVHGGIDSPPCRTRGSSICRAGRPNAASAGRAGAATRPLVRTNKKTPPFRAGVMWMSVHGGIDSPQSGSPLRGASASLRRPKSAKDANLVEPARVLAMQGCINAVGAWMRWNCHPPIAPHK</sequence>
<comment type="caution">
    <text evidence="2">The sequence shown here is derived from an EMBL/GenBank/DDBJ whole genome shotgun (WGS) entry which is preliminary data.</text>
</comment>
<dbReference type="EMBL" id="JACHXZ010000002">
    <property type="protein sequence ID" value="MBB3168018.1"/>
    <property type="molecule type" value="Genomic_DNA"/>
</dbReference>
<accession>A0A839UR46</accession>
<feature type="region of interest" description="Disordered" evidence="1">
    <location>
        <begin position="143"/>
        <end position="164"/>
    </location>
</feature>
<evidence type="ECO:0000313" key="3">
    <source>
        <dbReference type="Proteomes" id="UP000559987"/>
    </source>
</evidence>
<name>A0A839UR46_9GAMM</name>
<organism evidence="2 3">
    <name type="scientific">Simiduia aestuariiviva</name>
    <dbReference type="NCBI Taxonomy" id="1510459"/>
    <lineage>
        <taxon>Bacteria</taxon>
        <taxon>Pseudomonadati</taxon>
        <taxon>Pseudomonadota</taxon>
        <taxon>Gammaproteobacteria</taxon>
        <taxon>Cellvibrionales</taxon>
        <taxon>Cellvibrionaceae</taxon>
        <taxon>Simiduia</taxon>
    </lineage>
</organism>
<proteinExistence type="predicted"/>
<dbReference type="Proteomes" id="UP000559987">
    <property type="component" value="Unassembled WGS sequence"/>
</dbReference>
<gene>
    <name evidence="2" type="ORF">FHS30_001202</name>
</gene>
<dbReference type="AlphaFoldDB" id="A0A839UR46"/>
<feature type="region of interest" description="Disordered" evidence="1">
    <location>
        <begin position="1"/>
        <end position="21"/>
    </location>
</feature>
<keyword evidence="3" id="KW-1185">Reference proteome</keyword>
<evidence type="ECO:0000256" key="1">
    <source>
        <dbReference type="SAM" id="MobiDB-lite"/>
    </source>
</evidence>